<dbReference type="OrthoDB" id="4480814at2759"/>
<dbReference type="InterPro" id="IPR052413">
    <property type="entry name" value="SUR7_domain"/>
</dbReference>
<feature type="transmembrane region" description="Helical" evidence="1">
    <location>
        <begin position="226"/>
        <end position="248"/>
    </location>
</feature>
<proteinExistence type="predicted"/>
<keyword evidence="1" id="KW-0812">Transmembrane</keyword>
<evidence type="ECO:0000313" key="3">
    <source>
        <dbReference type="EMBL" id="SCW01851.1"/>
    </source>
</evidence>
<dbReference type="InterPro" id="IPR009571">
    <property type="entry name" value="SUR7/Rim9-like_fungi"/>
</dbReference>
<evidence type="ECO:0000256" key="1">
    <source>
        <dbReference type="SAM" id="Phobius"/>
    </source>
</evidence>
<accession>A0A1G4MD86</accession>
<dbReference type="PANTHER" id="PTHR28019:SF2">
    <property type="entry name" value="CELL MEMBRANE PROTEIN YLR413W-RELATED"/>
    <property type="match status" value="1"/>
</dbReference>
<reference evidence="4" key="1">
    <citation type="submission" date="2016-03" db="EMBL/GenBank/DDBJ databases">
        <authorList>
            <person name="Devillers H."/>
        </authorList>
    </citation>
    <scope>NUCLEOTIDE SEQUENCE [LARGE SCALE GENOMIC DNA]</scope>
</reference>
<gene>
    <name evidence="3" type="ORF">LAFE_0E08658G</name>
</gene>
<keyword evidence="1" id="KW-1133">Transmembrane helix</keyword>
<dbReference type="AlphaFoldDB" id="A0A1G4MD86"/>
<dbReference type="OMA" id="MNWAFVI"/>
<evidence type="ECO:0000256" key="2">
    <source>
        <dbReference type="SAM" id="SignalP"/>
    </source>
</evidence>
<dbReference type="EMBL" id="LT598488">
    <property type="protein sequence ID" value="SCW01851.1"/>
    <property type="molecule type" value="Genomic_DNA"/>
</dbReference>
<dbReference type="PANTHER" id="PTHR28019">
    <property type="entry name" value="CELL MEMBRANE PROTEIN YLR413W-RELATED"/>
    <property type="match status" value="1"/>
</dbReference>
<feature type="transmembrane region" description="Helical" evidence="1">
    <location>
        <begin position="148"/>
        <end position="171"/>
    </location>
</feature>
<keyword evidence="2" id="KW-0732">Signal</keyword>
<dbReference type="Proteomes" id="UP000190831">
    <property type="component" value="Chromosome E"/>
</dbReference>
<keyword evidence="1" id="KW-0472">Membrane</keyword>
<dbReference type="GO" id="GO:0031505">
    <property type="term" value="P:fungal-type cell wall organization"/>
    <property type="evidence" value="ECO:0007669"/>
    <property type="project" value="TreeGrafter"/>
</dbReference>
<evidence type="ECO:0000313" key="4">
    <source>
        <dbReference type="Proteomes" id="UP000190831"/>
    </source>
</evidence>
<feature type="signal peptide" evidence="2">
    <location>
        <begin position="1"/>
        <end position="21"/>
    </location>
</feature>
<keyword evidence="4" id="KW-1185">Reference proteome</keyword>
<dbReference type="GO" id="GO:0051285">
    <property type="term" value="C:cell cortex of cell tip"/>
    <property type="evidence" value="ECO:0007669"/>
    <property type="project" value="TreeGrafter"/>
</dbReference>
<sequence length="265" mass="29209">MANFCALVTTAFLSFAALILAIVACAGSTSNYDPINKIYAAQLDLSDLNVDAVLANVSSSASSLSLSSLGLPSYINVGLWSYCLADASGDVTNCTSPSGIQQFNLRNLLYDNIDNNQVLELIDSVSQLVLPEKLQDNLKYYNDLVKCMFITLIIGIVASFINFALNIVRWLLHFLVITWFARFFSLVAFLSLIISAGTSTGTYVYIKHVLSDNYDDYGISLDLGRNFYALLWASVAAALLNLITWFAVRSKRYAYVQPIEEKPLV</sequence>
<dbReference type="Pfam" id="PF06687">
    <property type="entry name" value="SUR7"/>
    <property type="match status" value="1"/>
</dbReference>
<name>A0A1G4MD86_LACFM</name>
<organism evidence="3 4">
    <name type="scientific">Lachancea fermentati</name>
    <name type="common">Zygosaccharomyces fermentati</name>
    <dbReference type="NCBI Taxonomy" id="4955"/>
    <lineage>
        <taxon>Eukaryota</taxon>
        <taxon>Fungi</taxon>
        <taxon>Dikarya</taxon>
        <taxon>Ascomycota</taxon>
        <taxon>Saccharomycotina</taxon>
        <taxon>Saccharomycetes</taxon>
        <taxon>Saccharomycetales</taxon>
        <taxon>Saccharomycetaceae</taxon>
        <taxon>Lachancea</taxon>
    </lineage>
</organism>
<dbReference type="GO" id="GO:0005886">
    <property type="term" value="C:plasma membrane"/>
    <property type="evidence" value="ECO:0007669"/>
    <property type="project" value="InterPro"/>
</dbReference>
<feature type="transmembrane region" description="Helical" evidence="1">
    <location>
        <begin position="183"/>
        <end position="206"/>
    </location>
</feature>
<protein>
    <submittedName>
        <fullName evidence="3">LAFE_0E08658g1_1</fullName>
    </submittedName>
</protein>
<feature type="chain" id="PRO_5009237328" evidence="2">
    <location>
        <begin position="22"/>
        <end position="265"/>
    </location>
</feature>